<feature type="region of interest" description="Disordered" evidence="3">
    <location>
        <begin position="342"/>
        <end position="374"/>
    </location>
</feature>
<keyword evidence="2" id="KW-0862">Zinc</keyword>
<dbReference type="Pfam" id="PF00653">
    <property type="entry name" value="BIR"/>
    <property type="match status" value="2"/>
</dbReference>
<organism evidence="4 5">
    <name type="scientific">Mucor flavus</name>
    <dbReference type="NCBI Taxonomy" id="439312"/>
    <lineage>
        <taxon>Eukaryota</taxon>
        <taxon>Fungi</taxon>
        <taxon>Fungi incertae sedis</taxon>
        <taxon>Mucoromycota</taxon>
        <taxon>Mucoromycotina</taxon>
        <taxon>Mucoromycetes</taxon>
        <taxon>Mucorales</taxon>
        <taxon>Mucorineae</taxon>
        <taxon>Mucoraceae</taxon>
        <taxon>Mucor</taxon>
    </lineage>
</organism>
<reference evidence="4 5" key="1">
    <citation type="submission" date="2024-04" db="EMBL/GenBank/DDBJ databases">
        <title>genome sequences of Mucor flavus KT1a and Helicostylum pulchrum KT1b strains isolated from the surface of a dry-aged beef.</title>
        <authorList>
            <person name="Toyotome T."/>
            <person name="Hosono M."/>
            <person name="Torimaru M."/>
            <person name="Fukuda K."/>
            <person name="Mikami N."/>
        </authorList>
    </citation>
    <scope>NUCLEOTIDE SEQUENCE [LARGE SCALE GENOMIC DNA]</scope>
    <source>
        <strain evidence="4 5">KT1a</strain>
    </source>
</reference>
<evidence type="ECO:0000256" key="2">
    <source>
        <dbReference type="ARBA" id="ARBA00022833"/>
    </source>
</evidence>
<evidence type="ECO:0000256" key="3">
    <source>
        <dbReference type="SAM" id="MobiDB-lite"/>
    </source>
</evidence>
<accession>A0ABP9Z047</accession>
<sequence length="578" mass="65059">MNILQNRIDSFNNNLVKWPHNDENFPKIESFANTGFYFVRRPRASDTVCCFLCDIEISHWRPGQSPLIRHGVESPQCAWKRLNFPDVPSSVSRRIKSVCLPRNVEMRNARLATFNSHRYWPPKKGSFDYPSGTKLANAGFFFTPTIIRPSQVKCAHCGLTLVVNSSDENMMKTHRDMSKDCLFFQKIYNTREGEYSDNDSQNDVVGSKRRIRKIPLSSSESNSGVSTSKRQKENYSAFSSVKNTVSTSVGTLYGAERKTSCQTAVLPANDLLHRPMITYGSSRYSHRLLSKQNNVGTLNILPDLNTLVRDKPTKAPTFEQGTNSSGEEREIIRPVTKRVLEGRAKKSLREPTVADTESSTVRKRNLPRTFTSDTAKPCKRLRLKVVVDHMNKERSPNPRPVPKNKGKGKAVTFDLMPQTIPLPQFIRFPQYVPSPRYIPLPLVDNDLLKTSTPSQASCSYIPTPLTRTTRGLHFSSESQEEEDLCPLMLPTMDFSIISTESIAGGNMPDAVIPFLRQRGMFSPEANSTPSPVHIPVSPSSVKILHSPSPVYIRDPPSFLHFFSRSPTPSEVPASPYSY</sequence>
<keyword evidence="5" id="KW-1185">Reference proteome</keyword>
<dbReference type="PANTHER" id="PTHR46771:SF5">
    <property type="entry name" value="DETERIN"/>
    <property type="match status" value="1"/>
</dbReference>
<proteinExistence type="predicted"/>
<dbReference type="InterPro" id="IPR051190">
    <property type="entry name" value="Baculoviral_IAP"/>
</dbReference>
<dbReference type="SMART" id="SM00238">
    <property type="entry name" value="BIR"/>
    <property type="match status" value="2"/>
</dbReference>
<dbReference type="Gene3D" id="1.10.1170.10">
    <property type="entry name" value="Inhibitor Of Apoptosis Protein (2mihbC-IAP-1), Chain A"/>
    <property type="match status" value="2"/>
</dbReference>
<dbReference type="CDD" id="cd00022">
    <property type="entry name" value="BIR"/>
    <property type="match status" value="1"/>
</dbReference>
<evidence type="ECO:0000256" key="1">
    <source>
        <dbReference type="ARBA" id="ARBA00022723"/>
    </source>
</evidence>
<dbReference type="SUPFAM" id="SSF57924">
    <property type="entry name" value="Inhibitor of apoptosis (IAP) repeat"/>
    <property type="match status" value="2"/>
</dbReference>
<protein>
    <submittedName>
        <fullName evidence="4">Uncharacterized protein</fullName>
    </submittedName>
</protein>
<comment type="caution">
    <text evidence="4">The sequence shown here is derived from an EMBL/GenBank/DDBJ whole genome shotgun (WGS) entry which is preliminary data.</text>
</comment>
<dbReference type="Proteomes" id="UP001473302">
    <property type="component" value="Unassembled WGS sequence"/>
</dbReference>
<feature type="region of interest" description="Disordered" evidence="3">
    <location>
        <begin position="194"/>
        <end position="233"/>
    </location>
</feature>
<feature type="compositionally biased region" description="Low complexity" evidence="3">
    <location>
        <begin position="217"/>
        <end position="228"/>
    </location>
</feature>
<keyword evidence="1" id="KW-0479">Metal-binding</keyword>
<evidence type="ECO:0000313" key="4">
    <source>
        <dbReference type="EMBL" id="GAA5812485.1"/>
    </source>
</evidence>
<dbReference type="PROSITE" id="PS50143">
    <property type="entry name" value="BIR_REPEAT_2"/>
    <property type="match status" value="2"/>
</dbReference>
<gene>
    <name evidence="4" type="ORF">MFLAVUS_005941</name>
</gene>
<evidence type="ECO:0000313" key="5">
    <source>
        <dbReference type="Proteomes" id="UP001473302"/>
    </source>
</evidence>
<dbReference type="PANTHER" id="PTHR46771">
    <property type="entry name" value="DETERIN"/>
    <property type="match status" value="1"/>
</dbReference>
<dbReference type="EMBL" id="BAABUK010000013">
    <property type="protein sequence ID" value="GAA5812485.1"/>
    <property type="molecule type" value="Genomic_DNA"/>
</dbReference>
<name>A0ABP9Z047_9FUNG</name>
<dbReference type="InterPro" id="IPR001370">
    <property type="entry name" value="BIR_rpt"/>
</dbReference>